<dbReference type="EMBL" id="JARBHB010000013">
    <property type="protein sequence ID" value="KAJ8870343.1"/>
    <property type="molecule type" value="Genomic_DNA"/>
</dbReference>
<name>A0ABQ9GFS6_9NEOP</name>
<feature type="compositionally biased region" description="Basic residues" evidence="1">
    <location>
        <begin position="475"/>
        <end position="484"/>
    </location>
</feature>
<feature type="compositionally biased region" description="Basic and acidic residues" evidence="1">
    <location>
        <begin position="561"/>
        <end position="578"/>
    </location>
</feature>
<gene>
    <name evidence="2" type="ORF">PR048_029364</name>
</gene>
<evidence type="ECO:0000313" key="2">
    <source>
        <dbReference type="EMBL" id="KAJ8870343.1"/>
    </source>
</evidence>
<keyword evidence="3" id="KW-1185">Reference proteome</keyword>
<sequence>MSNDRNCGWMIRKPSYWSRSSLVHITAAEHIDYSSLNGATEKVLCRLKRVKLGLYEAEEFPKSRTSAELHERLKHEVVKIWLPSKPKVHQTISDGNWTATSVQLVAIVDVAIIRSGQYPPGLQDILFFLKVLPTVSMGTLLAAVHSSETIKTQSCNTPSLVTVSDIPSRVFHFVLFEWYFKHGMSSFASMQYRPVVDSMLAHRLYACDPGSIPGRVTPDFRMWESCRTMPLIDGFSRGSPVSPVISSRQSASGQSSIKGTTTQFFFCIIPYSVAELKRFQFGRGDYNLKNAVSLRGFVPFVVIFTPDYSKTTLPAPSMAPMSGKAWPPRSPELSHLGYFFSLERCDQRRVSSHEFAHRLNDVCTQPHARARLCTRRCRPGIKPGIDNSNPFCNHDRDALGGLPVVSWSSVELTPVIISEALSKFGTPRHPNRAFPSWENDRFTVPHSVISAAAGIGRQLSVCASWGHLPRPSHSPGRRARRLGATHHPPSWGIPGTIDNNETWLTARLKSNFCVMTYDPINTAAVQQPAVIGEGHLAECGRKVRCGTTADEVFVLGVNGREGVKPDEHPRPDTAELRDSFASGPSFLATIVRPQERERERERERGRERSRSLAEPDASGDDDPRQEDLLASALISHVLIRARSAITACLPEQHRYKRPVLQGIFQCGWFRNLLPPRRAAVAERLACSPPINVNRVQPPAVTPGGFSHVGMVPDDGAGRRIFSGISHFPAPSFRPASYSPQAPPSALKTSLLRATQISSLFFFHRGSQTVSLFPQGKVHRTT</sequence>
<feature type="region of interest" description="Disordered" evidence="1">
    <location>
        <begin position="560"/>
        <end position="579"/>
    </location>
</feature>
<protein>
    <submittedName>
        <fullName evidence="2">Uncharacterized protein</fullName>
    </submittedName>
</protein>
<comment type="caution">
    <text evidence="2">The sequence shown here is derived from an EMBL/GenBank/DDBJ whole genome shotgun (WGS) entry which is preliminary data.</text>
</comment>
<accession>A0ABQ9GFS6</accession>
<feature type="compositionally biased region" description="Basic and acidic residues" evidence="1">
    <location>
        <begin position="593"/>
        <end position="613"/>
    </location>
</feature>
<feature type="region of interest" description="Disordered" evidence="1">
    <location>
        <begin position="470"/>
        <end position="493"/>
    </location>
</feature>
<reference evidence="2 3" key="1">
    <citation type="submission" date="2023-02" db="EMBL/GenBank/DDBJ databases">
        <title>LHISI_Scaffold_Assembly.</title>
        <authorList>
            <person name="Stuart O.P."/>
            <person name="Cleave R."/>
            <person name="Magrath M.J.L."/>
            <person name="Mikheyev A.S."/>
        </authorList>
    </citation>
    <scope>NUCLEOTIDE SEQUENCE [LARGE SCALE GENOMIC DNA]</scope>
    <source>
        <strain evidence="2">Daus_M_001</strain>
        <tissue evidence="2">Leg muscle</tissue>
    </source>
</reference>
<organism evidence="2 3">
    <name type="scientific">Dryococelus australis</name>
    <dbReference type="NCBI Taxonomy" id="614101"/>
    <lineage>
        <taxon>Eukaryota</taxon>
        <taxon>Metazoa</taxon>
        <taxon>Ecdysozoa</taxon>
        <taxon>Arthropoda</taxon>
        <taxon>Hexapoda</taxon>
        <taxon>Insecta</taxon>
        <taxon>Pterygota</taxon>
        <taxon>Neoptera</taxon>
        <taxon>Polyneoptera</taxon>
        <taxon>Phasmatodea</taxon>
        <taxon>Verophasmatodea</taxon>
        <taxon>Anareolatae</taxon>
        <taxon>Phasmatidae</taxon>
        <taxon>Eurycanthinae</taxon>
        <taxon>Dryococelus</taxon>
    </lineage>
</organism>
<dbReference type="Proteomes" id="UP001159363">
    <property type="component" value="Chromosome 12"/>
</dbReference>
<feature type="region of interest" description="Disordered" evidence="1">
    <location>
        <begin position="591"/>
        <end position="624"/>
    </location>
</feature>
<evidence type="ECO:0000313" key="3">
    <source>
        <dbReference type="Proteomes" id="UP001159363"/>
    </source>
</evidence>
<proteinExistence type="predicted"/>
<evidence type="ECO:0000256" key="1">
    <source>
        <dbReference type="SAM" id="MobiDB-lite"/>
    </source>
</evidence>